<sequence>MELTITPKAEKFISRMIRFNGGTDQHGFRLVVSPGGCSGLSSEFSVEAAPFVGDAIVEASGVRLFLPAESRMLLDGAVVDFMDSPMESGLTFLTPNSGSCGCGSSGGGHGDHASHGGSATVSISSIQRKS</sequence>
<evidence type="ECO:0000259" key="3">
    <source>
        <dbReference type="Pfam" id="PF01521"/>
    </source>
</evidence>
<dbReference type="RefSeq" id="WP_379077265.1">
    <property type="nucleotide sequence ID" value="NZ_JBHTJW010000003.1"/>
</dbReference>
<proteinExistence type="inferred from homology"/>
<organism evidence="4 5">
    <name type="scientific">Methylophilus glucosoxydans</name>
    <dbReference type="NCBI Taxonomy" id="752553"/>
    <lineage>
        <taxon>Bacteria</taxon>
        <taxon>Pseudomonadati</taxon>
        <taxon>Pseudomonadota</taxon>
        <taxon>Betaproteobacteria</taxon>
        <taxon>Nitrosomonadales</taxon>
        <taxon>Methylophilaceae</taxon>
        <taxon>Methylophilus</taxon>
    </lineage>
</organism>
<feature type="region of interest" description="Disordered" evidence="2">
    <location>
        <begin position="102"/>
        <end position="130"/>
    </location>
</feature>
<dbReference type="Pfam" id="PF01521">
    <property type="entry name" value="Fe-S_biosyn"/>
    <property type="match status" value="1"/>
</dbReference>
<feature type="compositionally biased region" description="Polar residues" evidence="2">
    <location>
        <begin position="120"/>
        <end position="130"/>
    </location>
</feature>
<feature type="domain" description="Core" evidence="3">
    <location>
        <begin position="1"/>
        <end position="103"/>
    </location>
</feature>
<dbReference type="SUPFAM" id="SSF89360">
    <property type="entry name" value="HesB-like domain"/>
    <property type="match status" value="1"/>
</dbReference>
<dbReference type="EMBL" id="JBHTJW010000003">
    <property type="protein sequence ID" value="MFD0930600.1"/>
    <property type="molecule type" value="Genomic_DNA"/>
</dbReference>
<dbReference type="PANTHER" id="PTHR10072">
    <property type="entry name" value="IRON-SULFUR CLUSTER ASSEMBLY PROTEIN"/>
    <property type="match status" value="1"/>
</dbReference>
<comment type="caution">
    <text evidence="4">The sequence shown here is derived from an EMBL/GenBank/DDBJ whole genome shotgun (WGS) entry which is preliminary data.</text>
</comment>
<reference evidence="5" key="1">
    <citation type="journal article" date="2019" name="Int. J. Syst. Evol. Microbiol.">
        <title>The Global Catalogue of Microorganisms (GCM) 10K type strain sequencing project: providing services to taxonomists for standard genome sequencing and annotation.</title>
        <authorList>
            <consortium name="The Broad Institute Genomics Platform"/>
            <consortium name="The Broad Institute Genome Sequencing Center for Infectious Disease"/>
            <person name="Wu L."/>
            <person name="Ma J."/>
        </authorList>
    </citation>
    <scope>NUCLEOTIDE SEQUENCE [LARGE SCALE GENOMIC DNA]</scope>
    <source>
        <strain evidence="5">CCUG 59685</strain>
    </source>
</reference>
<keyword evidence="5" id="KW-1185">Reference proteome</keyword>
<dbReference type="InterPro" id="IPR016092">
    <property type="entry name" value="ATAP"/>
</dbReference>
<accession>A0ABW3GLK6</accession>
<dbReference type="NCBIfam" id="TIGR00049">
    <property type="entry name" value="iron-sulfur cluster assembly accessory protein"/>
    <property type="match status" value="1"/>
</dbReference>
<evidence type="ECO:0000313" key="5">
    <source>
        <dbReference type="Proteomes" id="UP001597106"/>
    </source>
</evidence>
<dbReference type="InterPro" id="IPR000361">
    <property type="entry name" value="ATAP_core_dom"/>
</dbReference>
<comment type="similarity">
    <text evidence="1">Belongs to the HesB/IscA family.</text>
</comment>
<evidence type="ECO:0000256" key="2">
    <source>
        <dbReference type="SAM" id="MobiDB-lite"/>
    </source>
</evidence>
<dbReference type="InterPro" id="IPR050322">
    <property type="entry name" value="Fe-S_cluster_asmbl/transfer"/>
</dbReference>
<protein>
    <submittedName>
        <fullName evidence="4">HesB/IscA family protein</fullName>
    </submittedName>
</protein>
<evidence type="ECO:0000313" key="4">
    <source>
        <dbReference type="EMBL" id="MFD0930600.1"/>
    </source>
</evidence>
<dbReference type="Proteomes" id="UP001597106">
    <property type="component" value="Unassembled WGS sequence"/>
</dbReference>
<name>A0ABW3GLK6_9PROT</name>
<dbReference type="PANTHER" id="PTHR10072:SF41">
    <property type="entry name" value="IRON-SULFUR CLUSTER ASSEMBLY 1 HOMOLOG, MITOCHONDRIAL"/>
    <property type="match status" value="1"/>
</dbReference>
<gene>
    <name evidence="4" type="ORF">ACFQ1T_12510</name>
</gene>
<dbReference type="InterPro" id="IPR035903">
    <property type="entry name" value="HesB-like_dom_sf"/>
</dbReference>
<dbReference type="Gene3D" id="2.60.300.12">
    <property type="entry name" value="HesB-like domain"/>
    <property type="match status" value="1"/>
</dbReference>
<evidence type="ECO:0000256" key="1">
    <source>
        <dbReference type="ARBA" id="ARBA00006718"/>
    </source>
</evidence>